<dbReference type="SMART" id="SM00487">
    <property type="entry name" value="DEXDc"/>
    <property type="match status" value="1"/>
</dbReference>
<keyword evidence="11" id="KW-1185">Reference proteome</keyword>
<feature type="compositionally biased region" description="Pro residues" evidence="7">
    <location>
        <begin position="112"/>
        <end position="128"/>
    </location>
</feature>
<dbReference type="SMART" id="SM00184">
    <property type="entry name" value="RING"/>
    <property type="match status" value="1"/>
</dbReference>
<dbReference type="GO" id="GO:0016787">
    <property type="term" value="F:hydrolase activity"/>
    <property type="evidence" value="ECO:0007669"/>
    <property type="project" value="UniProtKB-KW"/>
</dbReference>
<keyword evidence="1" id="KW-0479">Metal-binding</keyword>
<proteinExistence type="predicted"/>
<organism evidence="10 11">
    <name type="scientific">Gymnopilus junonius</name>
    <name type="common">Spectacular rustgill mushroom</name>
    <name type="synonym">Gymnopilus spectabilis subsp. junonius</name>
    <dbReference type="NCBI Taxonomy" id="109634"/>
    <lineage>
        <taxon>Eukaryota</taxon>
        <taxon>Fungi</taxon>
        <taxon>Dikarya</taxon>
        <taxon>Basidiomycota</taxon>
        <taxon>Agaricomycotina</taxon>
        <taxon>Agaricomycetes</taxon>
        <taxon>Agaricomycetidae</taxon>
        <taxon>Agaricales</taxon>
        <taxon>Agaricineae</taxon>
        <taxon>Hymenogastraceae</taxon>
        <taxon>Gymnopilus</taxon>
    </lineage>
</organism>
<keyword evidence="3" id="KW-0863">Zinc-finger</keyword>
<feature type="compositionally biased region" description="Basic and acidic residues" evidence="7">
    <location>
        <begin position="660"/>
        <end position="671"/>
    </location>
</feature>
<feature type="region of interest" description="Disordered" evidence="7">
    <location>
        <begin position="266"/>
        <end position="285"/>
    </location>
</feature>
<dbReference type="OrthoDB" id="448448at2759"/>
<dbReference type="InterPro" id="IPR038718">
    <property type="entry name" value="SNF2-like_sf"/>
</dbReference>
<name>A0A9P5P2C2_GYMJU</name>
<dbReference type="SMART" id="SM00490">
    <property type="entry name" value="HELICc"/>
    <property type="match status" value="1"/>
</dbReference>
<comment type="caution">
    <text evidence="10">The sequence shown here is derived from an EMBL/GenBank/DDBJ whole genome shotgun (WGS) entry which is preliminary data.</text>
</comment>
<dbReference type="GO" id="GO:0005524">
    <property type="term" value="F:ATP binding"/>
    <property type="evidence" value="ECO:0007669"/>
    <property type="project" value="UniProtKB-KW"/>
</dbReference>
<feature type="domain" description="Helicase ATP-binding" evidence="8">
    <location>
        <begin position="494"/>
        <end position="837"/>
    </location>
</feature>
<gene>
    <name evidence="10" type="ORF">CPB84DRAFT_1760171</name>
</gene>
<sequence>MAAPSPISSRPPVSYSNHIDLTLDDDDDDDETSQMASPRHAKRARTEISRQDLAPSPFLDPSSFIAPFPNKTPSFTPQTGTPYASQSPFVQHPNYMPVPNLSTYRPLFAGPAPYPTPQPHLTPNPPARSPSRQLSSSQQSRPSSSQSSFYPLSSQMSSSQPTSSQFSTSSSQHPSSQFSSSSFAPPDRQIIDLTDSPSPPPFVPSHQPAPQPFLPPELPPKTPVCIGQLTVTALILYPIPYILPHNPGETEWAYVRLQYEHNANKPHSKETIHIKSPSGRGPNGENISGEIFGVVEQKVADYLGPMLGKGLIRLDANIRKGPGNLPILPLQMLVYTPKGNIPVVGNYLEQNNLILDDPRPPSEMQRLTGYHYYNPHEHLKERRRAMLLSNSMSIIPKRDHSRWTTPAAAGKSVEVQRSQVDELFKTLKDGAGLAETEPGPEIATKLYPHQKKALTFLLERERENPSHSSLWEERYSPLRGLPAWFHIVTQKEVFEPPKEAKGSILADDMGLGKTISTVSLIAATLRSAEVFASSPLDVVPKPPLRIDAPDPSHFAGSVWGMPENGSSSSGKGKAKMDKLQDKLEADYSRSCRIKAKSRATLIVCPLSTVSNWEDQFREHWKGEVSVIGGSGSVCLPQSAPSSSQSSICQTTSSSQTSAPVDEKLETKRPGRVREGRPLRVYIYHGNARRPDPSFLSDFDCVITTYATLASEFSKQSRSLLVEDDEDDDGSSDGQGGVDIDEHGNQVLRLPKPRKAGTKRKKSATLQANNPTEIPSALQSIHWFRVVLDEAHSIKETSTVASRACCDLMADRRLCLTGTPVQNKLDDVFALIKFLRLDPLDDKNVWTEYIGSPVKFGQKIGVARLQTVMQCITLRRTKDTKALDGKRILTLPPRRDELRYLKLDDQEKEIYTKFLEESKAEFNELSRKNEVMKNYVGILQKILRLRQICDHFELVQGKIPGQDPDNSDAPLTYEDIITAIARDGFNAQRAAAIFAILRESATTQCVECGCELCSSSEANQGDGMDGDSIPTPTPAKRGRRKGTASRGSTRANSPNTPRPVLTKCQHLFCIECYRNSICPGWPNVGPDIRRSCSVCQAGLAPQDAQEVKTDQAADASQKKKVQKREKRQKGVPENFRPSTKIKALLNDLVQFSRMNPHSSNYDPEPEIQLLDENGVPPLDDSQIVKTIVFSQWTTMLDKIEDALEAAGIRYDRLDGTMKREDRTRAMDALKHDPACEVLLVSLKAGGVGLNLTAAQRVYLMDPYWNPAVENQAVDRIHRLGQTRPVTTIKFIIEDSIEAKLLEVQRKKTELANMTLGQNFSKRDLLQRRLDEITHLLGP</sequence>
<dbReference type="CDD" id="cd18793">
    <property type="entry name" value="SF2_C_SNF"/>
    <property type="match status" value="1"/>
</dbReference>
<dbReference type="Proteomes" id="UP000724874">
    <property type="component" value="Unassembled WGS sequence"/>
</dbReference>
<evidence type="ECO:0000256" key="6">
    <source>
        <dbReference type="ARBA" id="ARBA00022840"/>
    </source>
</evidence>
<dbReference type="InterPro" id="IPR000330">
    <property type="entry name" value="SNF2_N"/>
</dbReference>
<dbReference type="InterPro" id="IPR001650">
    <property type="entry name" value="Helicase_C-like"/>
</dbReference>
<feature type="compositionally biased region" description="Pro residues" evidence="7">
    <location>
        <begin position="197"/>
        <end position="216"/>
    </location>
</feature>
<dbReference type="Pfam" id="PF00271">
    <property type="entry name" value="Helicase_C"/>
    <property type="match status" value="1"/>
</dbReference>
<evidence type="ECO:0000313" key="11">
    <source>
        <dbReference type="Proteomes" id="UP000724874"/>
    </source>
</evidence>
<dbReference type="InterPro" id="IPR017907">
    <property type="entry name" value="Znf_RING_CS"/>
</dbReference>
<dbReference type="Gene3D" id="3.40.50.300">
    <property type="entry name" value="P-loop containing nucleotide triphosphate hydrolases"/>
    <property type="match status" value="2"/>
</dbReference>
<dbReference type="GO" id="GO:0008270">
    <property type="term" value="F:zinc ion binding"/>
    <property type="evidence" value="ECO:0007669"/>
    <property type="project" value="UniProtKB-KW"/>
</dbReference>
<dbReference type="InterPro" id="IPR049730">
    <property type="entry name" value="SNF2/RAD54-like_C"/>
</dbReference>
<dbReference type="InterPro" id="IPR027417">
    <property type="entry name" value="P-loop_NTPase"/>
</dbReference>
<dbReference type="Gene3D" id="3.40.50.10810">
    <property type="entry name" value="Tandem AAA-ATPase domain"/>
    <property type="match status" value="3"/>
</dbReference>
<dbReference type="CDD" id="cd18008">
    <property type="entry name" value="DEXDc_SHPRH-like"/>
    <property type="match status" value="1"/>
</dbReference>
<keyword evidence="6" id="KW-0067">ATP-binding</keyword>
<keyword evidence="4" id="KW-0378">Hydrolase</keyword>
<evidence type="ECO:0000256" key="3">
    <source>
        <dbReference type="ARBA" id="ARBA00022771"/>
    </source>
</evidence>
<dbReference type="InterPro" id="IPR050628">
    <property type="entry name" value="SNF2_RAD54_helicase_TF"/>
</dbReference>
<evidence type="ECO:0000256" key="1">
    <source>
        <dbReference type="ARBA" id="ARBA00022723"/>
    </source>
</evidence>
<evidence type="ECO:0000259" key="8">
    <source>
        <dbReference type="PROSITE" id="PS51192"/>
    </source>
</evidence>
<evidence type="ECO:0000256" key="7">
    <source>
        <dbReference type="SAM" id="MobiDB-lite"/>
    </source>
</evidence>
<dbReference type="PANTHER" id="PTHR45626:SF52">
    <property type="entry name" value="SINGLE-STRANDED DNA-DEPENDENT ATPASE (EUROFUNG)"/>
    <property type="match status" value="1"/>
</dbReference>
<dbReference type="GO" id="GO:0008094">
    <property type="term" value="F:ATP-dependent activity, acting on DNA"/>
    <property type="evidence" value="ECO:0007669"/>
    <property type="project" value="TreeGrafter"/>
</dbReference>
<dbReference type="InterPro" id="IPR014001">
    <property type="entry name" value="Helicase_ATP-bd"/>
</dbReference>
<dbReference type="InterPro" id="IPR001841">
    <property type="entry name" value="Znf_RING"/>
</dbReference>
<feature type="compositionally biased region" description="Low complexity" evidence="7">
    <location>
        <begin position="635"/>
        <end position="659"/>
    </location>
</feature>
<feature type="compositionally biased region" description="Acidic residues" evidence="7">
    <location>
        <begin position="721"/>
        <end position="730"/>
    </location>
</feature>
<keyword evidence="2" id="KW-0547">Nucleotide-binding</keyword>
<dbReference type="GO" id="GO:0005634">
    <property type="term" value="C:nucleus"/>
    <property type="evidence" value="ECO:0007669"/>
    <property type="project" value="TreeGrafter"/>
</dbReference>
<feature type="compositionally biased region" description="Acidic residues" evidence="7">
    <location>
        <begin position="22"/>
        <end position="32"/>
    </location>
</feature>
<feature type="region of interest" description="Disordered" evidence="7">
    <location>
        <begin position="721"/>
        <end position="770"/>
    </location>
</feature>
<dbReference type="GO" id="GO:0006281">
    <property type="term" value="P:DNA repair"/>
    <property type="evidence" value="ECO:0007669"/>
    <property type="project" value="TreeGrafter"/>
</dbReference>
<accession>A0A9P5P2C2</accession>
<evidence type="ECO:0000256" key="4">
    <source>
        <dbReference type="ARBA" id="ARBA00022801"/>
    </source>
</evidence>
<feature type="compositionally biased region" description="Basic residues" evidence="7">
    <location>
        <begin position="750"/>
        <end position="762"/>
    </location>
</feature>
<feature type="region of interest" description="Disordered" evidence="7">
    <location>
        <begin position="635"/>
        <end position="671"/>
    </location>
</feature>
<reference evidence="10" key="1">
    <citation type="submission" date="2020-11" db="EMBL/GenBank/DDBJ databases">
        <authorList>
            <consortium name="DOE Joint Genome Institute"/>
            <person name="Ahrendt S."/>
            <person name="Riley R."/>
            <person name="Andreopoulos W."/>
            <person name="LaButti K."/>
            <person name="Pangilinan J."/>
            <person name="Ruiz-duenas F.J."/>
            <person name="Barrasa J.M."/>
            <person name="Sanchez-Garcia M."/>
            <person name="Camarero S."/>
            <person name="Miyauchi S."/>
            <person name="Serrano A."/>
            <person name="Linde D."/>
            <person name="Babiker R."/>
            <person name="Drula E."/>
            <person name="Ayuso-Fernandez I."/>
            <person name="Pacheco R."/>
            <person name="Padilla G."/>
            <person name="Ferreira P."/>
            <person name="Barriuso J."/>
            <person name="Kellner H."/>
            <person name="Castanera R."/>
            <person name="Alfaro M."/>
            <person name="Ramirez L."/>
            <person name="Pisabarro A.G."/>
            <person name="Kuo A."/>
            <person name="Tritt A."/>
            <person name="Lipzen A."/>
            <person name="He G."/>
            <person name="Yan M."/>
            <person name="Ng V."/>
            <person name="Cullen D."/>
            <person name="Martin F."/>
            <person name="Rosso M.-N."/>
            <person name="Henrissat B."/>
            <person name="Hibbett D."/>
            <person name="Martinez A.T."/>
            <person name="Grigoriev I.V."/>
        </authorList>
    </citation>
    <scope>NUCLEOTIDE SEQUENCE</scope>
    <source>
        <strain evidence="10">AH 44721</strain>
    </source>
</reference>
<feature type="compositionally biased region" description="Polar residues" evidence="7">
    <location>
        <begin position="1044"/>
        <end position="1054"/>
    </location>
</feature>
<dbReference type="Pfam" id="PF00176">
    <property type="entry name" value="SNF2-rel_dom"/>
    <property type="match status" value="2"/>
</dbReference>
<evidence type="ECO:0000259" key="9">
    <source>
        <dbReference type="PROSITE" id="PS51194"/>
    </source>
</evidence>
<feature type="region of interest" description="Disordered" evidence="7">
    <location>
        <begin position="1102"/>
        <end position="1132"/>
    </location>
</feature>
<dbReference type="PROSITE" id="PS51194">
    <property type="entry name" value="HELICASE_CTER"/>
    <property type="match status" value="1"/>
</dbReference>
<dbReference type="SUPFAM" id="SSF52540">
    <property type="entry name" value="P-loop containing nucleoside triphosphate hydrolases"/>
    <property type="match status" value="2"/>
</dbReference>
<feature type="compositionally biased region" description="Low complexity" evidence="7">
    <location>
        <begin position="129"/>
        <end position="186"/>
    </location>
</feature>
<feature type="region of interest" description="Disordered" evidence="7">
    <location>
        <begin position="1"/>
        <end position="216"/>
    </location>
</feature>
<feature type="compositionally biased region" description="Basic residues" evidence="7">
    <location>
        <begin position="1117"/>
        <end position="1128"/>
    </location>
</feature>
<protein>
    <submittedName>
        <fullName evidence="10">SNF2 family N-terminal domain-containing protein</fullName>
    </submittedName>
</protein>
<feature type="domain" description="Helicase C-terminal" evidence="9">
    <location>
        <begin position="1176"/>
        <end position="1329"/>
    </location>
</feature>
<evidence type="ECO:0000313" key="10">
    <source>
        <dbReference type="EMBL" id="KAF8913027.1"/>
    </source>
</evidence>
<feature type="region of interest" description="Disordered" evidence="7">
    <location>
        <begin position="1019"/>
        <end position="1056"/>
    </location>
</feature>
<keyword evidence="5" id="KW-0862">Zinc</keyword>
<feature type="compositionally biased region" description="Polar residues" evidence="7">
    <location>
        <begin position="71"/>
        <end position="89"/>
    </location>
</feature>
<dbReference type="PROSITE" id="PS00518">
    <property type="entry name" value="ZF_RING_1"/>
    <property type="match status" value="1"/>
</dbReference>
<dbReference type="EMBL" id="JADNYJ010000002">
    <property type="protein sequence ID" value="KAF8913027.1"/>
    <property type="molecule type" value="Genomic_DNA"/>
</dbReference>
<dbReference type="PANTHER" id="PTHR45626">
    <property type="entry name" value="TRANSCRIPTION TERMINATION FACTOR 2-RELATED"/>
    <property type="match status" value="1"/>
</dbReference>
<dbReference type="PROSITE" id="PS51192">
    <property type="entry name" value="HELICASE_ATP_BIND_1"/>
    <property type="match status" value="1"/>
</dbReference>
<evidence type="ECO:0000256" key="2">
    <source>
        <dbReference type="ARBA" id="ARBA00022741"/>
    </source>
</evidence>
<evidence type="ECO:0000256" key="5">
    <source>
        <dbReference type="ARBA" id="ARBA00022833"/>
    </source>
</evidence>